<comment type="similarity">
    <text evidence="3">Belongs to the HPF1 family.</text>
</comment>
<evidence type="ECO:0000256" key="1">
    <source>
        <dbReference type="ARBA" id="ARBA00004123"/>
    </source>
</evidence>
<dbReference type="PANTHER" id="PTHR13386:SF1">
    <property type="entry name" value="HISTONE PARYLATION FACTOR 1"/>
    <property type="match status" value="1"/>
</dbReference>
<dbReference type="Pfam" id="PF10228">
    <property type="entry name" value="HPF1"/>
    <property type="match status" value="1"/>
</dbReference>
<dbReference type="RefSeq" id="XP_022320686.1">
    <property type="nucleotide sequence ID" value="XM_022464978.1"/>
</dbReference>
<organism evidence="8 9">
    <name type="scientific">Crassostrea virginica</name>
    <name type="common">Eastern oyster</name>
    <dbReference type="NCBI Taxonomy" id="6565"/>
    <lineage>
        <taxon>Eukaryota</taxon>
        <taxon>Metazoa</taxon>
        <taxon>Spiralia</taxon>
        <taxon>Lophotrochozoa</taxon>
        <taxon>Mollusca</taxon>
        <taxon>Bivalvia</taxon>
        <taxon>Autobranchia</taxon>
        <taxon>Pteriomorphia</taxon>
        <taxon>Ostreida</taxon>
        <taxon>Ostreoidea</taxon>
        <taxon>Ostreidae</taxon>
        <taxon>Crassostrea</taxon>
    </lineage>
</organism>
<dbReference type="GO" id="GO:0072572">
    <property type="term" value="F:poly-ADP-D-ribose binding"/>
    <property type="evidence" value="ECO:0007669"/>
    <property type="project" value="TreeGrafter"/>
</dbReference>
<dbReference type="GeneID" id="111122941"/>
<dbReference type="KEGG" id="cvn:111122941"/>
<evidence type="ECO:0000256" key="3">
    <source>
        <dbReference type="ARBA" id="ARBA00010803"/>
    </source>
</evidence>
<evidence type="ECO:0000313" key="8">
    <source>
        <dbReference type="Proteomes" id="UP000694844"/>
    </source>
</evidence>
<dbReference type="GO" id="GO:0006974">
    <property type="term" value="P:DNA damage response"/>
    <property type="evidence" value="ECO:0007669"/>
    <property type="project" value="InterPro"/>
</dbReference>
<keyword evidence="5" id="KW-0539">Nucleus</keyword>
<feature type="region of interest" description="Disordered" evidence="6">
    <location>
        <begin position="1"/>
        <end position="101"/>
    </location>
</feature>
<evidence type="ECO:0000256" key="2">
    <source>
        <dbReference type="ARBA" id="ARBA00004286"/>
    </source>
</evidence>
<dbReference type="GO" id="GO:0005634">
    <property type="term" value="C:nucleus"/>
    <property type="evidence" value="ECO:0007669"/>
    <property type="project" value="UniProtKB-SubCell"/>
</dbReference>
<evidence type="ECO:0000259" key="7">
    <source>
        <dbReference type="Pfam" id="PF10283"/>
    </source>
</evidence>
<dbReference type="OrthoDB" id="416496at2759"/>
<dbReference type="GO" id="GO:0005694">
    <property type="term" value="C:chromosome"/>
    <property type="evidence" value="ECO:0007669"/>
    <property type="project" value="UniProtKB-SubCell"/>
</dbReference>
<evidence type="ECO:0000256" key="4">
    <source>
        <dbReference type="ARBA" id="ARBA00022454"/>
    </source>
</evidence>
<comment type="subcellular location">
    <subcellularLocation>
        <location evidence="2">Chromosome</location>
    </subcellularLocation>
    <subcellularLocation>
        <location evidence="1">Nucleus</location>
    </subcellularLocation>
</comment>
<keyword evidence="8" id="KW-1185">Reference proteome</keyword>
<dbReference type="Proteomes" id="UP000694844">
    <property type="component" value="Chromosome 3"/>
</dbReference>
<feature type="compositionally biased region" description="Acidic residues" evidence="6">
    <location>
        <begin position="82"/>
        <end position="92"/>
    </location>
</feature>
<sequence>MASKKPCKYGGKCYRKNPQHLRDYSHPNDLQTDDQEEENTKGKRKNVDIESEETDTKKMKGASSTQEEMENKEEDSGNSSDAAEDGTDDDDVGKDLPSPDDLRENIKQKYLMEMPEDFYQFWEFCKKLKKSNPENAMYSSLGWTLVGPFDILAGKHKSVTKNKKGRRPNFLLHYRYYYDPPEFMTVIKGDSEKQFHIGYFRDDPSEMPAFVAVNEAAVSCNIVPKGENLFGAAKNIIDEELKSKSTAPERKTKLEDFQNQLIEFAKSKNISLALQTPSMKQRNKKVVCKTFHGAGIVVPVDENEVGYRPVPETPADLKKMLKKIVESKTEEERDKNMDPIQEIVTLVQFANDECDYGEGLELGIDLFCYGGEVLHPMVEHLLPLAYQLLGRFEFKDIIESHLNHRSHKVNNELEV</sequence>
<keyword evidence="4" id="KW-0158">Chromosome</keyword>
<dbReference type="InterPro" id="IPR019361">
    <property type="entry name" value="HPF1"/>
</dbReference>
<accession>A0A8B8D1N0</accession>
<dbReference type="AlphaFoldDB" id="A0A8B8D1N0"/>
<evidence type="ECO:0000256" key="6">
    <source>
        <dbReference type="SAM" id="MobiDB-lite"/>
    </source>
</evidence>
<reference evidence="9" key="1">
    <citation type="submission" date="2025-08" db="UniProtKB">
        <authorList>
            <consortium name="RefSeq"/>
        </authorList>
    </citation>
    <scope>IDENTIFICATION</scope>
    <source>
        <tissue evidence="9">Whole sample</tissue>
    </source>
</reference>
<dbReference type="Pfam" id="PF10283">
    <property type="entry name" value="zf-CCHH"/>
    <property type="match status" value="1"/>
</dbReference>
<protein>
    <submittedName>
        <fullName evidence="9">Histone PARylation factor 1-like</fullName>
    </submittedName>
</protein>
<dbReference type="InterPro" id="IPR019406">
    <property type="entry name" value="APLF_PBZ"/>
</dbReference>
<evidence type="ECO:0000256" key="5">
    <source>
        <dbReference type="ARBA" id="ARBA00023242"/>
    </source>
</evidence>
<name>A0A8B8D1N0_CRAVI</name>
<gene>
    <name evidence="9" type="primary">LOC111122941</name>
</gene>
<feature type="compositionally biased region" description="Basic and acidic residues" evidence="6">
    <location>
        <begin position="38"/>
        <end position="58"/>
    </location>
</feature>
<dbReference type="GO" id="GO:0042393">
    <property type="term" value="F:histone binding"/>
    <property type="evidence" value="ECO:0007669"/>
    <property type="project" value="InterPro"/>
</dbReference>
<feature type="domain" description="PBZ-type" evidence="7">
    <location>
        <begin position="4"/>
        <end position="29"/>
    </location>
</feature>
<evidence type="ECO:0000313" key="9">
    <source>
        <dbReference type="RefSeq" id="XP_022320686.1"/>
    </source>
</evidence>
<dbReference type="PANTHER" id="PTHR13386">
    <property type="entry name" value="HISTONE PARYLATION FACTOR 1"/>
    <property type="match status" value="1"/>
</dbReference>
<proteinExistence type="inferred from homology"/>